<dbReference type="RefSeq" id="WP_183690339.1">
    <property type="nucleotide sequence ID" value="NZ_JACIIJ010000001.1"/>
</dbReference>
<dbReference type="Proteomes" id="UP000517187">
    <property type="component" value="Unassembled WGS sequence"/>
</dbReference>
<evidence type="ECO:0000256" key="4">
    <source>
        <dbReference type="SAM" id="MobiDB-lite"/>
    </source>
</evidence>
<keyword evidence="1" id="KW-0805">Transcription regulation</keyword>
<evidence type="ECO:0000313" key="6">
    <source>
        <dbReference type="EMBL" id="MBB6219063.1"/>
    </source>
</evidence>
<dbReference type="InterPro" id="IPR010982">
    <property type="entry name" value="Lambda_DNA-bd_dom_sf"/>
</dbReference>
<dbReference type="AlphaFoldDB" id="A0A7W9ZLU7"/>
<dbReference type="SUPFAM" id="SSF53822">
    <property type="entry name" value="Periplasmic binding protein-like I"/>
    <property type="match status" value="1"/>
</dbReference>
<dbReference type="CDD" id="cd20010">
    <property type="entry name" value="PBP1_AglR-like"/>
    <property type="match status" value="1"/>
</dbReference>
<keyword evidence="2" id="KW-0238">DNA-binding</keyword>
<protein>
    <submittedName>
        <fullName evidence="6">LacI family transcriptional regulator</fullName>
    </submittedName>
</protein>
<dbReference type="PANTHER" id="PTHR30146">
    <property type="entry name" value="LACI-RELATED TRANSCRIPTIONAL REPRESSOR"/>
    <property type="match status" value="1"/>
</dbReference>
<dbReference type="InterPro" id="IPR046335">
    <property type="entry name" value="LacI/GalR-like_sensor"/>
</dbReference>
<sequence>MKLREFAKQLGLSPTTVSRALSGYPEVSEATRARVASEAMRLGYRPDINAVRLKTGRAGAIGVMMGRSGEIHFAEFVSGMAQRLETADTDILITPITAHNDDDEIQAYRRLVESRRVDAVIIHSPRPRDPRIEMLNSLGVPFLVHGRSETEHVHAWLDIDNEGAVRRSTEHLLDLGHRRIAMINGLRGKTYSIHREQGFRLAHQERGLTADPNLMVCDKFSDESGFRHARSFLERANAPTAIVAGSTMTALGVYRAVRSLGMTVGQDVSVIAHDDVFPYLTAENMVPSLSTTRSSMRTAGTRCAELTLQLIAGRAADEVHELWPVELILRESTAPPPDGSTSRRGQDPSVL</sequence>
<dbReference type="SMART" id="SM00354">
    <property type="entry name" value="HTH_LACI"/>
    <property type="match status" value="1"/>
</dbReference>
<dbReference type="Gene3D" id="3.40.50.2300">
    <property type="match status" value="2"/>
</dbReference>
<dbReference type="Pfam" id="PF13377">
    <property type="entry name" value="Peripla_BP_3"/>
    <property type="match status" value="1"/>
</dbReference>
<evidence type="ECO:0000313" key="7">
    <source>
        <dbReference type="Proteomes" id="UP000517187"/>
    </source>
</evidence>
<dbReference type="SUPFAM" id="SSF47413">
    <property type="entry name" value="lambda repressor-like DNA-binding domains"/>
    <property type="match status" value="1"/>
</dbReference>
<dbReference type="GO" id="GO:0000976">
    <property type="term" value="F:transcription cis-regulatory region binding"/>
    <property type="evidence" value="ECO:0007669"/>
    <property type="project" value="TreeGrafter"/>
</dbReference>
<feature type="domain" description="HTH lacI-type" evidence="5">
    <location>
        <begin position="1"/>
        <end position="55"/>
    </location>
</feature>
<evidence type="ECO:0000256" key="2">
    <source>
        <dbReference type="ARBA" id="ARBA00023125"/>
    </source>
</evidence>
<evidence type="ECO:0000256" key="1">
    <source>
        <dbReference type="ARBA" id="ARBA00023015"/>
    </source>
</evidence>
<evidence type="ECO:0000259" key="5">
    <source>
        <dbReference type="PROSITE" id="PS50932"/>
    </source>
</evidence>
<dbReference type="GO" id="GO:0003700">
    <property type="term" value="F:DNA-binding transcription factor activity"/>
    <property type="evidence" value="ECO:0007669"/>
    <property type="project" value="TreeGrafter"/>
</dbReference>
<gene>
    <name evidence="6" type="ORF">GGE66_000007</name>
</gene>
<dbReference type="CDD" id="cd01392">
    <property type="entry name" value="HTH_LacI"/>
    <property type="match status" value="1"/>
</dbReference>
<dbReference type="PANTHER" id="PTHR30146:SF109">
    <property type="entry name" value="HTH-TYPE TRANSCRIPTIONAL REGULATOR GALS"/>
    <property type="match status" value="1"/>
</dbReference>
<dbReference type="InterPro" id="IPR028082">
    <property type="entry name" value="Peripla_BP_I"/>
</dbReference>
<dbReference type="InterPro" id="IPR000843">
    <property type="entry name" value="HTH_LacI"/>
</dbReference>
<dbReference type="Pfam" id="PF00356">
    <property type="entry name" value="LacI"/>
    <property type="match status" value="1"/>
</dbReference>
<comment type="caution">
    <text evidence="6">The sequence shown here is derived from an EMBL/GenBank/DDBJ whole genome shotgun (WGS) entry which is preliminary data.</text>
</comment>
<evidence type="ECO:0000256" key="3">
    <source>
        <dbReference type="ARBA" id="ARBA00023163"/>
    </source>
</evidence>
<name>A0A7W9ZLU7_RHILE</name>
<feature type="region of interest" description="Disordered" evidence="4">
    <location>
        <begin position="330"/>
        <end position="351"/>
    </location>
</feature>
<dbReference type="EMBL" id="JACIIJ010000001">
    <property type="protein sequence ID" value="MBB6219063.1"/>
    <property type="molecule type" value="Genomic_DNA"/>
</dbReference>
<reference evidence="6 7" key="1">
    <citation type="submission" date="2020-08" db="EMBL/GenBank/DDBJ databases">
        <title>Genomic Encyclopedia of Type Strains, Phase IV (KMG-V): Genome sequencing to study the core and pangenomes of soil and plant-associated prokaryotes.</title>
        <authorList>
            <person name="Whitman W."/>
        </authorList>
    </citation>
    <scope>NUCLEOTIDE SEQUENCE [LARGE SCALE GENOMIC DNA]</scope>
    <source>
        <strain evidence="6 7">SEMIA 4011</strain>
    </source>
</reference>
<dbReference type="PROSITE" id="PS50932">
    <property type="entry name" value="HTH_LACI_2"/>
    <property type="match status" value="1"/>
</dbReference>
<keyword evidence="3" id="KW-0804">Transcription</keyword>
<proteinExistence type="predicted"/>
<organism evidence="6 7">
    <name type="scientific">Rhizobium leguminosarum</name>
    <dbReference type="NCBI Taxonomy" id="384"/>
    <lineage>
        <taxon>Bacteria</taxon>
        <taxon>Pseudomonadati</taxon>
        <taxon>Pseudomonadota</taxon>
        <taxon>Alphaproteobacteria</taxon>
        <taxon>Hyphomicrobiales</taxon>
        <taxon>Rhizobiaceae</taxon>
        <taxon>Rhizobium/Agrobacterium group</taxon>
        <taxon>Rhizobium</taxon>
    </lineage>
</organism>
<accession>A0A7W9ZLU7</accession>
<dbReference type="Gene3D" id="1.10.260.40">
    <property type="entry name" value="lambda repressor-like DNA-binding domains"/>
    <property type="match status" value="1"/>
</dbReference>